<feature type="compositionally biased region" description="Low complexity" evidence="3">
    <location>
        <begin position="137"/>
        <end position="207"/>
    </location>
</feature>
<feature type="region of interest" description="Disordered" evidence="3">
    <location>
        <begin position="112"/>
        <end position="232"/>
    </location>
</feature>
<dbReference type="PANTHER" id="PTHR12236">
    <property type="entry name" value="STRUCTURAL CONTITUENT OF CUTICLE"/>
    <property type="match status" value="1"/>
</dbReference>
<feature type="compositionally biased region" description="Polar residues" evidence="3">
    <location>
        <begin position="121"/>
        <end position="136"/>
    </location>
</feature>
<dbReference type="GO" id="GO:0005615">
    <property type="term" value="C:extracellular space"/>
    <property type="evidence" value="ECO:0007669"/>
    <property type="project" value="TreeGrafter"/>
</dbReference>
<keyword evidence="1 2" id="KW-0193">Cuticle</keyword>
<organism evidence="4 5">
    <name type="scientific">Scylla paramamosain</name>
    <name type="common">Mud crab</name>
    <dbReference type="NCBI Taxonomy" id="85552"/>
    <lineage>
        <taxon>Eukaryota</taxon>
        <taxon>Metazoa</taxon>
        <taxon>Ecdysozoa</taxon>
        <taxon>Arthropoda</taxon>
        <taxon>Crustacea</taxon>
        <taxon>Multicrustacea</taxon>
        <taxon>Malacostraca</taxon>
        <taxon>Eumalacostraca</taxon>
        <taxon>Eucarida</taxon>
        <taxon>Decapoda</taxon>
        <taxon>Pleocyemata</taxon>
        <taxon>Brachyura</taxon>
        <taxon>Eubrachyura</taxon>
        <taxon>Portunoidea</taxon>
        <taxon>Portunidae</taxon>
        <taxon>Portuninae</taxon>
        <taxon>Scylla</taxon>
    </lineage>
</organism>
<keyword evidence="5" id="KW-1185">Reference proteome</keyword>
<evidence type="ECO:0000256" key="1">
    <source>
        <dbReference type="ARBA" id="ARBA00022460"/>
    </source>
</evidence>
<evidence type="ECO:0000313" key="5">
    <source>
        <dbReference type="Proteomes" id="UP001487740"/>
    </source>
</evidence>
<feature type="compositionally biased region" description="Polar residues" evidence="3">
    <location>
        <begin position="208"/>
        <end position="232"/>
    </location>
</feature>
<evidence type="ECO:0000256" key="2">
    <source>
        <dbReference type="PROSITE-ProRule" id="PRU00497"/>
    </source>
</evidence>
<dbReference type="PANTHER" id="PTHR12236:SF79">
    <property type="entry name" value="CUTICULAR PROTEIN 50CB-RELATED"/>
    <property type="match status" value="1"/>
</dbReference>
<dbReference type="EMBL" id="JARAKH010000022">
    <property type="protein sequence ID" value="KAK8392565.1"/>
    <property type="molecule type" value="Genomic_DNA"/>
</dbReference>
<evidence type="ECO:0008006" key="6">
    <source>
        <dbReference type="Google" id="ProtNLM"/>
    </source>
</evidence>
<dbReference type="GO" id="GO:0042302">
    <property type="term" value="F:structural constituent of cuticle"/>
    <property type="evidence" value="ECO:0007669"/>
    <property type="project" value="UniProtKB-UniRule"/>
</dbReference>
<proteinExistence type="predicted"/>
<reference evidence="4 5" key="1">
    <citation type="submission" date="2023-03" db="EMBL/GenBank/DDBJ databases">
        <title>High-quality genome of Scylla paramamosain provides insights in environmental adaptation.</title>
        <authorList>
            <person name="Zhang L."/>
        </authorList>
    </citation>
    <scope>NUCLEOTIDE SEQUENCE [LARGE SCALE GENOMIC DNA]</scope>
    <source>
        <strain evidence="4">LZ_2023a</strain>
        <tissue evidence="4">Muscle</tissue>
    </source>
</reference>
<evidence type="ECO:0000256" key="3">
    <source>
        <dbReference type="SAM" id="MobiDB-lite"/>
    </source>
</evidence>
<dbReference type="AlphaFoldDB" id="A0AAW0U0Y3"/>
<feature type="compositionally biased region" description="Low complexity" evidence="3">
    <location>
        <begin position="296"/>
        <end position="310"/>
    </location>
</feature>
<dbReference type="Pfam" id="PF00379">
    <property type="entry name" value="Chitin_bind_4"/>
    <property type="match status" value="1"/>
</dbReference>
<evidence type="ECO:0000313" key="4">
    <source>
        <dbReference type="EMBL" id="KAK8392565.1"/>
    </source>
</evidence>
<sequence length="330" mass="34898">MRVLTEALPAARHTLTPPCCDHRTLLVGFECSGCVRSGWEKGDDKGENKCVRSIKLSFVRRPNLTLPITLPQTFLVLVLAAAALARPDYAYDAPTSPPDLYGVPAYPTTPSSLYGAPAHPTTPSNLYDTPAHSATQSPLHRTPSRSSSSFNPAALSSSSLGASSLPSSSSNTGLSRRFRPSLPSSSSTGLSRASRPSRPSSSSSSSSQDAGYSYNSPSDTGYSYSEPRQTPAQYDTQYVVSDAEFGTNFGQQERRDGDDVSGTYYVQLPDGRLQVVTYTVSAETGYVAEVTYEGQTTTAAPSYTAPASTYGQPSSAYGVPSSDYGVPSSG</sequence>
<dbReference type="GO" id="GO:0031012">
    <property type="term" value="C:extracellular matrix"/>
    <property type="evidence" value="ECO:0007669"/>
    <property type="project" value="TreeGrafter"/>
</dbReference>
<dbReference type="InterPro" id="IPR000618">
    <property type="entry name" value="Insect_cuticle"/>
</dbReference>
<dbReference type="PROSITE" id="PS51155">
    <property type="entry name" value="CHIT_BIND_RR_2"/>
    <property type="match status" value="1"/>
</dbReference>
<accession>A0AAW0U0Y3</accession>
<comment type="caution">
    <text evidence="4">The sequence shown here is derived from an EMBL/GenBank/DDBJ whole genome shotgun (WGS) entry which is preliminary data.</text>
</comment>
<gene>
    <name evidence="4" type="ORF">O3P69_014753</name>
</gene>
<name>A0AAW0U0Y3_SCYPA</name>
<dbReference type="Proteomes" id="UP001487740">
    <property type="component" value="Unassembled WGS sequence"/>
</dbReference>
<feature type="region of interest" description="Disordered" evidence="3">
    <location>
        <begin position="295"/>
        <end position="330"/>
    </location>
</feature>
<dbReference type="InterPro" id="IPR051217">
    <property type="entry name" value="Insect_Cuticle_Struc_Prot"/>
</dbReference>
<protein>
    <recommendedName>
        <fullName evidence="6">Pro-resilin</fullName>
    </recommendedName>
</protein>